<protein>
    <submittedName>
        <fullName evidence="2">Uncharacterized protein</fullName>
    </submittedName>
</protein>
<reference evidence="3" key="1">
    <citation type="journal article" date="2019" name="Int. J. Syst. Evol. Microbiol.">
        <title>The Global Catalogue of Microorganisms (GCM) 10K type strain sequencing project: providing services to taxonomists for standard genome sequencing and annotation.</title>
        <authorList>
            <consortium name="The Broad Institute Genomics Platform"/>
            <consortium name="The Broad Institute Genome Sequencing Center for Infectious Disease"/>
            <person name="Wu L."/>
            <person name="Ma J."/>
        </authorList>
    </citation>
    <scope>NUCLEOTIDE SEQUENCE [LARGE SCALE GENOMIC DNA]</scope>
    <source>
        <strain evidence="3">CCM 7224</strain>
    </source>
</reference>
<keyword evidence="3" id="KW-1185">Reference proteome</keyword>
<proteinExistence type="predicted"/>
<evidence type="ECO:0000256" key="1">
    <source>
        <dbReference type="SAM" id="Phobius"/>
    </source>
</evidence>
<keyword evidence="1" id="KW-1133">Transmembrane helix</keyword>
<accession>A0ABV9UIV2</accession>
<dbReference type="Proteomes" id="UP001595834">
    <property type="component" value="Unassembled WGS sequence"/>
</dbReference>
<evidence type="ECO:0000313" key="3">
    <source>
        <dbReference type="Proteomes" id="UP001595834"/>
    </source>
</evidence>
<organism evidence="2 3">
    <name type="scientific">Streptomyces mauvecolor</name>
    <dbReference type="NCBI Taxonomy" id="58345"/>
    <lineage>
        <taxon>Bacteria</taxon>
        <taxon>Bacillati</taxon>
        <taxon>Actinomycetota</taxon>
        <taxon>Actinomycetes</taxon>
        <taxon>Kitasatosporales</taxon>
        <taxon>Streptomycetaceae</taxon>
        <taxon>Streptomyces</taxon>
    </lineage>
</organism>
<feature type="transmembrane region" description="Helical" evidence="1">
    <location>
        <begin position="12"/>
        <end position="32"/>
    </location>
</feature>
<dbReference type="EMBL" id="JBHSIZ010000007">
    <property type="protein sequence ID" value="MFC4956360.1"/>
    <property type="molecule type" value="Genomic_DNA"/>
</dbReference>
<keyword evidence="1" id="KW-0812">Transmembrane</keyword>
<keyword evidence="1" id="KW-0472">Membrane</keyword>
<gene>
    <name evidence="2" type="ORF">ACFPFX_08615</name>
</gene>
<feature type="transmembrane region" description="Helical" evidence="1">
    <location>
        <begin position="111"/>
        <end position="134"/>
    </location>
</feature>
<dbReference type="RefSeq" id="WP_344375953.1">
    <property type="nucleotide sequence ID" value="NZ_BAAASQ010000012.1"/>
</dbReference>
<sequence>MRVNAVAGERAHRWQAGLAAGAVLATLPWLALGAHVTSAVVLFVFCGLPVAVPLLVLHRREAFVRACVGIGLTSVFLSVVGFMLGLFVLLPSAALLLLAAHADPRRRPVGARILGVAGALLALGATIGPTVFVWDLVVAPAFAEPHAYRAPLHPEDGHYDRGLGDVQELLRGFGATDVVELSGDGIDFLKVDFPEGLSPRERARLKERTEQLPGVEKVELCGASDCW</sequence>
<evidence type="ECO:0000313" key="2">
    <source>
        <dbReference type="EMBL" id="MFC4956360.1"/>
    </source>
</evidence>
<feature type="transmembrane region" description="Helical" evidence="1">
    <location>
        <begin position="70"/>
        <end position="99"/>
    </location>
</feature>
<feature type="transmembrane region" description="Helical" evidence="1">
    <location>
        <begin position="39"/>
        <end position="58"/>
    </location>
</feature>
<comment type="caution">
    <text evidence="2">The sequence shown here is derived from an EMBL/GenBank/DDBJ whole genome shotgun (WGS) entry which is preliminary data.</text>
</comment>
<name>A0ABV9UIV2_9ACTN</name>